<gene>
    <name evidence="1" type="ORF">Nepgr_003436</name>
</gene>
<sequence>MGGTEKVEELRAVSEVMVAAKSWKNAPSRRSVINLANRLFDVFSTPFMGCNVLRVLLNNNKNILHFSHSCPRGFRAFDRVDALSPCRSLNESTLMRLKYNRTDCD</sequence>
<name>A0AAD3RZJ9_NEPGR</name>
<organism evidence="1 2">
    <name type="scientific">Nepenthes gracilis</name>
    <name type="common">Slender pitcher plant</name>
    <dbReference type="NCBI Taxonomy" id="150966"/>
    <lineage>
        <taxon>Eukaryota</taxon>
        <taxon>Viridiplantae</taxon>
        <taxon>Streptophyta</taxon>
        <taxon>Embryophyta</taxon>
        <taxon>Tracheophyta</taxon>
        <taxon>Spermatophyta</taxon>
        <taxon>Magnoliopsida</taxon>
        <taxon>eudicotyledons</taxon>
        <taxon>Gunneridae</taxon>
        <taxon>Pentapetalae</taxon>
        <taxon>Caryophyllales</taxon>
        <taxon>Nepenthaceae</taxon>
        <taxon>Nepenthes</taxon>
    </lineage>
</organism>
<dbReference type="EMBL" id="BSYO01000003">
    <property type="protein sequence ID" value="GMH01597.1"/>
    <property type="molecule type" value="Genomic_DNA"/>
</dbReference>
<accession>A0AAD3RZJ9</accession>
<protein>
    <submittedName>
        <fullName evidence="1">Uncharacterized protein</fullName>
    </submittedName>
</protein>
<evidence type="ECO:0000313" key="1">
    <source>
        <dbReference type="EMBL" id="GMH01597.1"/>
    </source>
</evidence>
<keyword evidence="2" id="KW-1185">Reference proteome</keyword>
<dbReference type="AlphaFoldDB" id="A0AAD3RZJ9"/>
<proteinExistence type="predicted"/>
<reference evidence="1" key="1">
    <citation type="submission" date="2023-05" db="EMBL/GenBank/DDBJ databases">
        <title>Nepenthes gracilis genome sequencing.</title>
        <authorList>
            <person name="Fukushima K."/>
        </authorList>
    </citation>
    <scope>NUCLEOTIDE SEQUENCE</scope>
    <source>
        <strain evidence="1">SING2019-196</strain>
    </source>
</reference>
<evidence type="ECO:0000313" key="2">
    <source>
        <dbReference type="Proteomes" id="UP001279734"/>
    </source>
</evidence>
<dbReference type="Proteomes" id="UP001279734">
    <property type="component" value="Unassembled WGS sequence"/>
</dbReference>
<comment type="caution">
    <text evidence="1">The sequence shown here is derived from an EMBL/GenBank/DDBJ whole genome shotgun (WGS) entry which is preliminary data.</text>
</comment>